<evidence type="ECO:0000313" key="1">
    <source>
        <dbReference type="EMBL" id="KAK4494108.1"/>
    </source>
</evidence>
<organism evidence="1 2">
    <name type="scientific">Zasmidium cellare</name>
    <name type="common">Wine cellar mold</name>
    <name type="synonym">Racodium cellare</name>
    <dbReference type="NCBI Taxonomy" id="395010"/>
    <lineage>
        <taxon>Eukaryota</taxon>
        <taxon>Fungi</taxon>
        <taxon>Dikarya</taxon>
        <taxon>Ascomycota</taxon>
        <taxon>Pezizomycotina</taxon>
        <taxon>Dothideomycetes</taxon>
        <taxon>Dothideomycetidae</taxon>
        <taxon>Mycosphaerellales</taxon>
        <taxon>Mycosphaerellaceae</taxon>
        <taxon>Zasmidium</taxon>
    </lineage>
</organism>
<dbReference type="EMBL" id="JAXOVC010000014">
    <property type="protein sequence ID" value="KAK4494108.1"/>
    <property type="molecule type" value="Genomic_DNA"/>
</dbReference>
<sequence length="211" mass="22798">MQRRHDLASLPRFPVILVFFIVSSQAKTKNHKMIITALTAFLLPLLAVAYTDPLLNNKTTPALNITAISAAHGSSVLECWQLEKFSVSSTPGTVGALAVNLGNASNATYSIIEGRTNAGLHNAPVPQLVYFATGLIRLSIPNTTQEAWVTGGKYGLIFAEDTPDRSKYGHLTEYVADEDTIALTVPLAPDQELKHKVLHSGGCTWREMAGL</sequence>
<proteinExistence type="predicted"/>
<evidence type="ECO:0008006" key="3">
    <source>
        <dbReference type="Google" id="ProtNLM"/>
    </source>
</evidence>
<keyword evidence="2" id="KW-1185">Reference proteome</keyword>
<name>A0ABR0DYP3_ZASCE</name>
<reference evidence="1 2" key="1">
    <citation type="journal article" date="2023" name="G3 (Bethesda)">
        <title>A chromosome-level genome assembly of Zasmidium syzygii isolated from banana leaves.</title>
        <authorList>
            <person name="van Westerhoven A.C."/>
            <person name="Mehrabi R."/>
            <person name="Talebi R."/>
            <person name="Steentjes M.B.F."/>
            <person name="Corcolon B."/>
            <person name="Chong P.A."/>
            <person name="Kema G.H.J."/>
            <person name="Seidl M.F."/>
        </authorList>
    </citation>
    <scope>NUCLEOTIDE SEQUENCE [LARGE SCALE GENOMIC DNA]</scope>
    <source>
        <strain evidence="1 2">P124</strain>
    </source>
</reference>
<dbReference type="Proteomes" id="UP001305779">
    <property type="component" value="Unassembled WGS sequence"/>
</dbReference>
<gene>
    <name evidence="1" type="ORF">PRZ48_014406</name>
</gene>
<evidence type="ECO:0000313" key="2">
    <source>
        <dbReference type="Proteomes" id="UP001305779"/>
    </source>
</evidence>
<comment type="caution">
    <text evidence="1">The sequence shown here is derived from an EMBL/GenBank/DDBJ whole genome shotgun (WGS) entry which is preliminary data.</text>
</comment>
<accession>A0ABR0DYP3</accession>
<protein>
    <recommendedName>
        <fullName evidence="3">Small secreted protein</fullName>
    </recommendedName>
</protein>